<dbReference type="InterPro" id="IPR000073">
    <property type="entry name" value="AB_hydrolase_1"/>
</dbReference>
<dbReference type="GO" id="GO:0046464">
    <property type="term" value="P:acylglycerol catabolic process"/>
    <property type="evidence" value="ECO:0007669"/>
    <property type="project" value="TreeGrafter"/>
</dbReference>
<keyword evidence="4" id="KW-1185">Reference proteome</keyword>
<dbReference type="SUPFAM" id="SSF50985">
    <property type="entry name" value="RCC1/BLIP-II"/>
    <property type="match status" value="1"/>
</dbReference>
<organism evidence="3 4">
    <name type="scientific">Recurvomyces mirabilis</name>
    <dbReference type="NCBI Taxonomy" id="574656"/>
    <lineage>
        <taxon>Eukaryota</taxon>
        <taxon>Fungi</taxon>
        <taxon>Dikarya</taxon>
        <taxon>Ascomycota</taxon>
        <taxon>Pezizomycotina</taxon>
        <taxon>Dothideomycetes</taxon>
        <taxon>Dothideomycetidae</taxon>
        <taxon>Mycosphaerellales</taxon>
        <taxon>Teratosphaeriaceae</taxon>
        <taxon>Recurvomyces</taxon>
    </lineage>
</organism>
<name>A0AAE1C1W7_9PEZI</name>
<feature type="repeat" description="RCC1" evidence="1">
    <location>
        <begin position="641"/>
        <end position="693"/>
    </location>
</feature>
<evidence type="ECO:0000256" key="1">
    <source>
        <dbReference type="PROSITE-ProRule" id="PRU00235"/>
    </source>
</evidence>
<dbReference type="PANTHER" id="PTHR43798:SF33">
    <property type="entry name" value="HYDROLASE, PUTATIVE (AFU_ORTHOLOGUE AFUA_2G14860)-RELATED"/>
    <property type="match status" value="1"/>
</dbReference>
<feature type="domain" description="AB hydrolase-1" evidence="2">
    <location>
        <begin position="57"/>
        <end position="160"/>
    </location>
</feature>
<dbReference type="PROSITE" id="PS50012">
    <property type="entry name" value="RCC1_3"/>
    <property type="match status" value="2"/>
</dbReference>
<dbReference type="InterPro" id="IPR050266">
    <property type="entry name" value="AB_hydrolase_sf"/>
</dbReference>
<dbReference type="EMBL" id="JAUTXT010000016">
    <property type="protein sequence ID" value="KAK3675103.1"/>
    <property type="molecule type" value="Genomic_DNA"/>
</dbReference>
<dbReference type="Gene3D" id="2.130.10.30">
    <property type="entry name" value="Regulator of chromosome condensation 1/beta-lactamase-inhibitor protein II"/>
    <property type="match status" value="1"/>
</dbReference>
<dbReference type="Gene3D" id="3.40.50.1820">
    <property type="entry name" value="alpha/beta hydrolase"/>
    <property type="match status" value="1"/>
</dbReference>
<feature type="repeat" description="RCC1" evidence="1">
    <location>
        <begin position="517"/>
        <end position="575"/>
    </location>
</feature>
<evidence type="ECO:0000259" key="2">
    <source>
        <dbReference type="Pfam" id="PF00561"/>
    </source>
</evidence>
<accession>A0AAE1C1W7</accession>
<dbReference type="SUPFAM" id="SSF53474">
    <property type="entry name" value="alpha/beta-Hydrolases"/>
    <property type="match status" value="1"/>
</dbReference>
<dbReference type="Pfam" id="PF00561">
    <property type="entry name" value="Abhydrolase_1"/>
    <property type="match status" value="1"/>
</dbReference>
<evidence type="ECO:0000313" key="4">
    <source>
        <dbReference type="Proteomes" id="UP001274830"/>
    </source>
</evidence>
<dbReference type="PRINTS" id="PR00412">
    <property type="entry name" value="EPOXHYDRLASE"/>
</dbReference>
<dbReference type="AlphaFoldDB" id="A0AAE1C1W7"/>
<reference evidence="3" key="1">
    <citation type="submission" date="2023-07" db="EMBL/GenBank/DDBJ databases">
        <title>Black Yeasts Isolated from many extreme environments.</title>
        <authorList>
            <person name="Coleine C."/>
            <person name="Stajich J.E."/>
            <person name="Selbmann L."/>
        </authorList>
    </citation>
    <scope>NUCLEOTIDE SEQUENCE</scope>
    <source>
        <strain evidence="3">CCFEE 5485</strain>
    </source>
</reference>
<dbReference type="InterPro" id="IPR009091">
    <property type="entry name" value="RCC1/BLIP-II"/>
</dbReference>
<proteinExistence type="predicted"/>
<sequence>MDSHWIKQGANVAHQRILEITSHFSTARMSNTKTVKVAHLDTEAAYQMPKPYDSSKPTLVLVNSFTTSSELYRSQYANKELTDAMNLISIELLGHGQTRTKSENFTYWDTAIMNLQVLDALKITGKIFVLGTSQGGWITTRMAVLAPDKIAGIIPLGTSMDYESARTRDLGCWNGPEDLAPNIKLWSSTTATPDFEPKEDYCNFLIDIGFGKDCPKEARDFWVKEIQANYQGDEGRRRIRMAAVNLAERDGLHHRLFDVKCPVLWLHGTADPVYTVANAKHELEMFVNAPAKDLKVVEGGQHFLSFSHPEVVDEALIEFVGLNNVSQLQSSPRKQLRKYVPFEIQPRPQENGQILFAGWSNTILSTTNQIISQGFQNLNQNISGLSTADEDITALHSAIGNHNGLLACLTNTGALLTADPDPGYNQTSHLKNLTTESSPRLSHLALATNDRVAVTFKQAPNGNLCHILEFNTFDNFVAWYNDPSAEQSRPGKHHMLPGRPKQLLAGAATFLLLMESGEVYSWGDSRYRSLGRAVAGGAEVATVPADTPAPIYALGGLDVEKIACSGWLSGALCRDGGGYLWGSARPSGGEHEIACLREVSSAAELALIDFYDDEGEPMDVVDVAVGTAHVVVVLKEASGKHRVFVAGNNEDGQLGIDSGTKFVEDWTEVSELSGQDIDQVVCGPRSTYITTSRPS</sequence>
<comment type="caution">
    <text evidence="3">The sequence shown here is derived from an EMBL/GenBank/DDBJ whole genome shotgun (WGS) entry which is preliminary data.</text>
</comment>
<dbReference type="GO" id="GO:0047372">
    <property type="term" value="F:monoacylglycerol lipase activity"/>
    <property type="evidence" value="ECO:0007669"/>
    <property type="project" value="TreeGrafter"/>
</dbReference>
<dbReference type="Proteomes" id="UP001274830">
    <property type="component" value="Unassembled WGS sequence"/>
</dbReference>
<gene>
    <name evidence="3" type="ORF">LTR78_005037</name>
</gene>
<dbReference type="PANTHER" id="PTHR43798">
    <property type="entry name" value="MONOACYLGLYCEROL LIPASE"/>
    <property type="match status" value="1"/>
</dbReference>
<dbReference type="Pfam" id="PF00415">
    <property type="entry name" value="RCC1"/>
    <property type="match status" value="1"/>
</dbReference>
<dbReference type="GO" id="GO:0016020">
    <property type="term" value="C:membrane"/>
    <property type="evidence" value="ECO:0007669"/>
    <property type="project" value="TreeGrafter"/>
</dbReference>
<evidence type="ECO:0000313" key="3">
    <source>
        <dbReference type="EMBL" id="KAK3675103.1"/>
    </source>
</evidence>
<dbReference type="InterPro" id="IPR000639">
    <property type="entry name" value="Epox_hydrolase-like"/>
</dbReference>
<dbReference type="InterPro" id="IPR000408">
    <property type="entry name" value="Reg_chr_condens"/>
</dbReference>
<dbReference type="InterPro" id="IPR029058">
    <property type="entry name" value="AB_hydrolase_fold"/>
</dbReference>
<protein>
    <recommendedName>
        <fullName evidence="2">AB hydrolase-1 domain-containing protein</fullName>
    </recommendedName>
</protein>